<feature type="chain" id="PRO_5002432826" evidence="1">
    <location>
        <begin position="19"/>
        <end position="25"/>
    </location>
</feature>
<keyword evidence="1" id="KW-0732">Signal</keyword>
<name>A0A0E9TSG8_ANGAN</name>
<dbReference type="EMBL" id="GBXM01052180">
    <property type="protein sequence ID" value="JAH56397.1"/>
    <property type="molecule type" value="Transcribed_RNA"/>
</dbReference>
<proteinExistence type="predicted"/>
<dbReference type="AlphaFoldDB" id="A0A0E9TSG8"/>
<reference evidence="2" key="1">
    <citation type="submission" date="2014-11" db="EMBL/GenBank/DDBJ databases">
        <authorList>
            <person name="Amaro Gonzalez C."/>
        </authorList>
    </citation>
    <scope>NUCLEOTIDE SEQUENCE</scope>
</reference>
<protein>
    <submittedName>
        <fullName evidence="2">Uncharacterized protein</fullName>
    </submittedName>
</protein>
<evidence type="ECO:0000313" key="2">
    <source>
        <dbReference type="EMBL" id="JAH56397.1"/>
    </source>
</evidence>
<feature type="signal peptide" evidence="1">
    <location>
        <begin position="1"/>
        <end position="18"/>
    </location>
</feature>
<evidence type="ECO:0000256" key="1">
    <source>
        <dbReference type="SAM" id="SignalP"/>
    </source>
</evidence>
<sequence length="25" mass="2835">MQLFYSLILLALTGQTNAQTHKKSQ</sequence>
<organism evidence="2">
    <name type="scientific">Anguilla anguilla</name>
    <name type="common">European freshwater eel</name>
    <name type="synonym">Muraena anguilla</name>
    <dbReference type="NCBI Taxonomy" id="7936"/>
    <lineage>
        <taxon>Eukaryota</taxon>
        <taxon>Metazoa</taxon>
        <taxon>Chordata</taxon>
        <taxon>Craniata</taxon>
        <taxon>Vertebrata</taxon>
        <taxon>Euteleostomi</taxon>
        <taxon>Actinopterygii</taxon>
        <taxon>Neopterygii</taxon>
        <taxon>Teleostei</taxon>
        <taxon>Anguilliformes</taxon>
        <taxon>Anguillidae</taxon>
        <taxon>Anguilla</taxon>
    </lineage>
</organism>
<accession>A0A0E9TSG8</accession>
<reference evidence="2" key="2">
    <citation type="journal article" date="2015" name="Fish Shellfish Immunol.">
        <title>Early steps in the European eel (Anguilla anguilla)-Vibrio vulnificus interaction in the gills: Role of the RtxA13 toxin.</title>
        <authorList>
            <person name="Callol A."/>
            <person name="Pajuelo D."/>
            <person name="Ebbesson L."/>
            <person name="Teles M."/>
            <person name="MacKenzie S."/>
            <person name="Amaro C."/>
        </authorList>
    </citation>
    <scope>NUCLEOTIDE SEQUENCE</scope>
</reference>